<dbReference type="InterPro" id="IPR007419">
    <property type="entry name" value="BFD-like_2Fe2S-bd_dom"/>
</dbReference>
<dbReference type="GO" id="GO:0042128">
    <property type="term" value="P:nitrate assimilation"/>
    <property type="evidence" value="ECO:0007669"/>
    <property type="project" value="UniProtKB-KW"/>
</dbReference>
<evidence type="ECO:0000256" key="9">
    <source>
        <dbReference type="ARBA" id="ARBA00023014"/>
    </source>
</evidence>
<dbReference type="AlphaFoldDB" id="A0A7Z0VIW7"/>
<dbReference type="GO" id="GO:0046872">
    <property type="term" value="F:metal ion binding"/>
    <property type="evidence" value="ECO:0007669"/>
    <property type="project" value="UniProtKB-KW"/>
</dbReference>
<gene>
    <name evidence="12" type="primary">nasA</name>
    <name evidence="12" type="ORF">CODIS_37270</name>
</gene>
<keyword evidence="10" id="KW-0534">Nitrate assimilation</keyword>
<keyword evidence="9" id="KW-0411">Iron-sulfur</keyword>
<protein>
    <submittedName>
        <fullName evidence="12">Nitrate reductase</fullName>
        <ecNumber evidence="12">1.7.99.4</ecNumber>
    </submittedName>
</protein>
<dbReference type="GO" id="GO:1990204">
    <property type="term" value="C:oxidoreductase complex"/>
    <property type="evidence" value="ECO:0007669"/>
    <property type="project" value="UniProtKB-ARBA"/>
</dbReference>
<dbReference type="Pfam" id="PF04324">
    <property type="entry name" value="Fer2_BFD"/>
    <property type="match status" value="1"/>
</dbReference>
<comment type="cofactor">
    <cofactor evidence="2">
        <name>[4Fe-4S] cluster</name>
        <dbReference type="ChEBI" id="CHEBI:49883"/>
    </cofactor>
</comment>
<dbReference type="InterPro" id="IPR027467">
    <property type="entry name" value="MopterinOxRdtase_cofactor_BS"/>
</dbReference>
<evidence type="ECO:0000256" key="10">
    <source>
        <dbReference type="ARBA" id="ARBA00023063"/>
    </source>
</evidence>
<keyword evidence="8" id="KW-0408">Iron</keyword>
<dbReference type="Pfam" id="PF04879">
    <property type="entry name" value="Molybdop_Fe4S4"/>
    <property type="match status" value="1"/>
</dbReference>
<evidence type="ECO:0000256" key="3">
    <source>
        <dbReference type="ARBA" id="ARBA00008747"/>
    </source>
</evidence>
<keyword evidence="6" id="KW-0479">Metal-binding</keyword>
<dbReference type="InterPro" id="IPR009010">
    <property type="entry name" value="Asp_de-COase-like_dom_sf"/>
</dbReference>
<keyword evidence="7 12" id="KW-0560">Oxidoreductase</keyword>
<evidence type="ECO:0000256" key="8">
    <source>
        <dbReference type="ARBA" id="ARBA00023004"/>
    </source>
</evidence>
<feature type="domain" description="4Fe-4S Mo/W bis-MGD-type" evidence="11">
    <location>
        <begin position="2"/>
        <end position="58"/>
    </location>
</feature>
<evidence type="ECO:0000259" key="11">
    <source>
        <dbReference type="PROSITE" id="PS51669"/>
    </source>
</evidence>
<evidence type="ECO:0000313" key="12">
    <source>
        <dbReference type="EMBL" id="ODJ86011.1"/>
    </source>
</evidence>
<dbReference type="Gene3D" id="1.10.10.1100">
    <property type="entry name" value="BFD-like [2Fe-2S]-binding domain"/>
    <property type="match status" value="1"/>
</dbReference>
<dbReference type="PROSITE" id="PS51669">
    <property type="entry name" value="4FE4S_MOW_BIS_MGD"/>
    <property type="match status" value="1"/>
</dbReference>
<keyword evidence="5" id="KW-0500">Molybdenum</keyword>
<proteinExistence type="inferred from homology"/>
<dbReference type="InterPro" id="IPR006657">
    <property type="entry name" value="MoPterin_dinucl-bd_dom"/>
</dbReference>
<evidence type="ECO:0000256" key="1">
    <source>
        <dbReference type="ARBA" id="ARBA00001942"/>
    </source>
</evidence>
<dbReference type="PROSITE" id="PS00551">
    <property type="entry name" value="MOLYBDOPTERIN_PROK_1"/>
    <property type="match status" value="1"/>
</dbReference>
<name>A0A7Z0VIW7_9GAMM</name>
<dbReference type="SUPFAM" id="SSF50692">
    <property type="entry name" value="ADC-like"/>
    <property type="match status" value="1"/>
</dbReference>
<keyword evidence="4" id="KW-0004">4Fe-4S</keyword>
<dbReference type="InterPro" id="IPR041854">
    <property type="entry name" value="BFD-like_2Fe2S-bd_dom_sf"/>
</dbReference>
<dbReference type="SUPFAM" id="SSF53706">
    <property type="entry name" value="Formate dehydrogenase/DMSO reductase, domains 1-3"/>
    <property type="match status" value="1"/>
</dbReference>
<comment type="cofactor">
    <cofactor evidence="1">
        <name>Mo-bis(molybdopterin guanine dinucleotide)</name>
        <dbReference type="ChEBI" id="CHEBI:60539"/>
    </cofactor>
</comment>
<dbReference type="InterPro" id="IPR041957">
    <property type="entry name" value="CT_Nitrate-R-NapA-like"/>
</dbReference>
<dbReference type="GO" id="GO:0043546">
    <property type="term" value="F:molybdopterin cofactor binding"/>
    <property type="evidence" value="ECO:0007669"/>
    <property type="project" value="InterPro"/>
</dbReference>
<dbReference type="Pfam" id="PF00384">
    <property type="entry name" value="Molybdopterin"/>
    <property type="match status" value="1"/>
</dbReference>
<dbReference type="GO" id="GO:0045333">
    <property type="term" value="P:cellular respiration"/>
    <property type="evidence" value="ECO:0007669"/>
    <property type="project" value="UniProtKB-ARBA"/>
</dbReference>
<comment type="caution">
    <text evidence="12">The sequence shown here is derived from an EMBL/GenBank/DDBJ whole genome shotgun (WGS) entry which is preliminary data.</text>
</comment>
<keyword evidence="13" id="KW-1185">Reference proteome</keyword>
<dbReference type="Pfam" id="PF01568">
    <property type="entry name" value="Molydop_binding"/>
    <property type="match status" value="1"/>
</dbReference>
<sequence length="884" mass="98153">MANEVKTTCPYCGVGCGVIATTEKNGKVIVQGDPKHPSNFGRLCSKGAALADTIELNHRLLHPMSGSHQTSWDQAIENVASGFKRIIEHHGPDAVAFYVSGQLLTEDYYVANKLMKGFIGSANIDTNSRLCMSSSVAGHKRAFGSDTVPCSYEDLEQANLITLVGSNTAWCHPVLYQRIRDAKVRRPHMKVVVIDPRRTATCEIADIHLPLVPGSDIDIFLALLDYLDRHDALDREYIAQHTEGFEMALERARTHDDPIKETARKCGVSPVALEQFFRLFLEREKSVTVYSQGVNQWSFGTDKVNAIINCHLATGRIGKAGMGPFSFTGQPNAMGGREVGGLANQLAAHMDFEPQDIERVKRFWKAPNMAKQPGLNAVDMFDAMIEGRIKAVWIMATNPAVSMPDADRIKTALEQCEFVVMSDCVSNTDTAKYADVLLPATTWGEKNGTVTNSERRISRQRAFLDTPGEARDDWKIISDVARAMGYSEAFSYRRVEEILREHAALSGLDNHGTRDFDISAYAGVTSSQYEKLRPTLWPFTQTDSGANVRLLSNGRFFTDSGKARFVAVTRGKPANSTQPKLPLILNTGRIRDQWHTMTRTGSAPRLNQHIHEPFVEINPDDAELFDIRNGTLANISTASHTITARAVVSTEQRPGSLFIPMHWSDATAQNSSVNKLVASNVDPISGQPEFKHSPVQITAYTPLWQGFILINKEIDIDYTGYCIKSRGNGFWRYEIAGEKEQVNWLELLKYPFSSNVELLEFSDIAQHRFRFAVIEDSRLLGCLYISRDRVLADHAWLGKLFCKKELSHHDRRSLLAGHPMNPADDCGKTICACFSVGNKTLLHEINHCGLDSIEAIGNKLKAGTSCGSCIPEIKGLLSDTHESY</sequence>
<evidence type="ECO:0000256" key="5">
    <source>
        <dbReference type="ARBA" id="ARBA00022505"/>
    </source>
</evidence>
<dbReference type="EC" id="1.7.99.4" evidence="12"/>
<dbReference type="SMART" id="SM00926">
    <property type="entry name" value="Molybdop_Fe4S4"/>
    <property type="match status" value="1"/>
</dbReference>
<dbReference type="PANTHER" id="PTHR43105">
    <property type="entry name" value="RESPIRATORY NITRATE REDUCTASE"/>
    <property type="match status" value="1"/>
</dbReference>
<evidence type="ECO:0000313" key="13">
    <source>
        <dbReference type="Proteomes" id="UP000094769"/>
    </source>
</evidence>
<evidence type="ECO:0000256" key="4">
    <source>
        <dbReference type="ARBA" id="ARBA00022485"/>
    </source>
</evidence>
<organism evidence="12 13">
    <name type="scientific">Candidatus Thiodiazotropha endolucinida</name>
    <dbReference type="NCBI Taxonomy" id="1655433"/>
    <lineage>
        <taxon>Bacteria</taxon>
        <taxon>Pseudomonadati</taxon>
        <taxon>Pseudomonadota</taxon>
        <taxon>Gammaproteobacteria</taxon>
        <taxon>Chromatiales</taxon>
        <taxon>Sedimenticolaceae</taxon>
        <taxon>Candidatus Thiodiazotropha</taxon>
    </lineage>
</organism>
<dbReference type="PANTHER" id="PTHR43105:SF9">
    <property type="entry name" value="NADPH-FE(3+) OXIDOREDUCTASE SUBUNIT ALPHA"/>
    <property type="match status" value="1"/>
</dbReference>
<dbReference type="InterPro" id="IPR006656">
    <property type="entry name" value="Mopterin_OxRdtase"/>
</dbReference>
<dbReference type="Proteomes" id="UP000094769">
    <property type="component" value="Unassembled WGS sequence"/>
</dbReference>
<dbReference type="PROSITE" id="PS00490">
    <property type="entry name" value="MOLYBDOPTERIN_PROK_2"/>
    <property type="match status" value="1"/>
</dbReference>
<dbReference type="Gene3D" id="3.40.50.740">
    <property type="match status" value="1"/>
</dbReference>
<dbReference type="RefSeq" id="WP_069127826.1">
    <property type="nucleotide sequence ID" value="NZ_MARB01000029.1"/>
</dbReference>
<dbReference type="CDD" id="cd02754">
    <property type="entry name" value="MopB_Nitrate-R-NapA-like"/>
    <property type="match status" value="1"/>
</dbReference>
<accession>A0A7Z0VIW7</accession>
<dbReference type="Gene3D" id="2.40.40.20">
    <property type="match status" value="1"/>
</dbReference>
<dbReference type="GO" id="GO:0016491">
    <property type="term" value="F:oxidoreductase activity"/>
    <property type="evidence" value="ECO:0007669"/>
    <property type="project" value="UniProtKB-KW"/>
</dbReference>
<evidence type="ECO:0000256" key="6">
    <source>
        <dbReference type="ARBA" id="ARBA00022723"/>
    </source>
</evidence>
<dbReference type="Gene3D" id="2.20.25.90">
    <property type="entry name" value="ADC-like domains"/>
    <property type="match status" value="1"/>
</dbReference>
<comment type="similarity">
    <text evidence="3">Belongs to the prokaryotic molybdopterin-containing oxidoreductase family. NasA/NapA/NarB subfamily.</text>
</comment>
<dbReference type="InterPro" id="IPR050123">
    <property type="entry name" value="Prok_molybdopt-oxidoreductase"/>
</dbReference>
<dbReference type="GO" id="GO:0016020">
    <property type="term" value="C:membrane"/>
    <property type="evidence" value="ECO:0007669"/>
    <property type="project" value="TreeGrafter"/>
</dbReference>
<evidence type="ECO:0000256" key="2">
    <source>
        <dbReference type="ARBA" id="ARBA00001966"/>
    </source>
</evidence>
<dbReference type="InterPro" id="IPR006963">
    <property type="entry name" value="Mopterin_OxRdtase_4Fe-4S_dom"/>
</dbReference>
<dbReference type="OrthoDB" id="9810782at2"/>
<reference evidence="12 13" key="1">
    <citation type="submission" date="2016-06" db="EMBL/GenBank/DDBJ databases">
        <title>Genome sequence of endosymbiont of Candidatus Endolucinida thiodiazotropha.</title>
        <authorList>
            <person name="Poehlein A."/>
            <person name="Koenig S."/>
            <person name="Heiden S.E."/>
            <person name="Thuermer A."/>
            <person name="Voget S."/>
            <person name="Daniel R."/>
            <person name="Markert S."/>
            <person name="Gros O."/>
            <person name="Schweder T."/>
        </authorList>
    </citation>
    <scope>NUCLEOTIDE SEQUENCE [LARGE SCALE GENOMIC DNA]</scope>
    <source>
        <strain evidence="12 13">COS</strain>
    </source>
</reference>
<dbReference type="GO" id="GO:0051539">
    <property type="term" value="F:4 iron, 4 sulfur cluster binding"/>
    <property type="evidence" value="ECO:0007669"/>
    <property type="project" value="UniProtKB-KW"/>
</dbReference>
<dbReference type="EMBL" id="MARB01000029">
    <property type="protein sequence ID" value="ODJ86011.1"/>
    <property type="molecule type" value="Genomic_DNA"/>
</dbReference>
<dbReference type="CDD" id="cd02791">
    <property type="entry name" value="MopB_CT_Nitrate-R-NapA-like"/>
    <property type="match status" value="1"/>
</dbReference>
<evidence type="ECO:0000256" key="7">
    <source>
        <dbReference type="ARBA" id="ARBA00023002"/>
    </source>
</evidence>
<dbReference type="InterPro" id="IPR006655">
    <property type="entry name" value="Mopterin_OxRdtase_prok_CS"/>
</dbReference>
<dbReference type="Gene3D" id="3.40.228.10">
    <property type="entry name" value="Dimethylsulfoxide Reductase, domain 2"/>
    <property type="match status" value="1"/>
</dbReference>